<keyword evidence="2" id="KW-0902">Two-component regulatory system</keyword>
<accession>Q0A6P2</accession>
<dbReference type="PANTHER" id="PTHR48111">
    <property type="entry name" value="REGULATOR OF RPOS"/>
    <property type="match status" value="1"/>
</dbReference>
<dbReference type="PANTHER" id="PTHR48111:SF1">
    <property type="entry name" value="TWO-COMPONENT RESPONSE REGULATOR ORR33"/>
    <property type="match status" value="1"/>
</dbReference>
<dbReference type="Pfam" id="PF00072">
    <property type="entry name" value="Response_reg"/>
    <property type="match status" value="1"/>
</dbReference>
<dbReference type="Gene3D" id="3.40.50.2300">
    <property type="match status" value="1"/>
</dbReference>
<gene>
    <name evidence="8" type="ordered locus">Mlg_2153</name>
</gene>
<evidence type="ECO:0000313" key="9">
    <source>
        <dbReference type="Proteomes" id="UP000001962"/>
    </source>
</evidence>
<evidence type="ECO:0000256" key="1">
    <source>
        <dbReference type="ARBA" id="ARBA00022553"/>
    </source>
</evidence>
<dbReference type="PROSITE" id="PS50110">
    <property type="entry name" value="RESPONSE_REGULATORY"/>
    <property type="match status" value="1"/>
</dbReference>
<proteinExistence type="predicted"/>
<reference evidence="9" key="1">
    <citation type="submission" date="2006-08" db="EMBL/GenBank/DDBJ databases">
        <title>Complete sequence of Alkalilimnicola ehrilichei MLHE-1.</title>
        <authorList>
            <person name="Copeland A."/>
            <person name="Lucas S."/>
            <person name="Lapidus A."/>
            <person name="Barry K."/>
            <person name="Detter J.C."/>
            <person name="Glavina del Rio T."/>
            <person name="Hammon N."/>
            <person name="Israni S."/>
            <person name="Dalin E."/>
            <person name="Tice H."/>
            <person name="Pitluck S."/>
            <person name="Sims D."/>
            <person name="Brettin T."/>
            <person name="Bruce D."/>
            <person name="Han C."/>
            <person name="Tapia R."/>
            <person name="Gilna P."/>
            <person name="Schmutz J."/>
            <person name="Larimer F."/>
            <person name="Land M."/>
            <person name="Hauser L."/>
            <person name="Kyrpides N."/>
            <person name="Mikhailova N."/>
            <person name="Oremland R.S."/>
            <person name="Hoeft S.E."/>
            <person name="Switzer-Blum J."/>
            <person name="Kulp T."/>
            <person name="King G."/>
            <person name="Tabita R."/>
            <person name="Witte B."/>
            <person name="Santini J.M."/>
            <person name="Basu P."/>
            <person name="Hollibaugh J.T."/>
            <person name="Xie G."/>
            <person name="Stolz J.F."/>
            <person name="Richardson P."/>
        </authorList>
    </citation>
    <scope>NUCLEOTIDE SEQUENCE [LARGE SCALE GENOMIC DNA]</scope>
    <source>
        <strain evidence="9">ATCC BAA-1101 / DSM 17681 / MLHE-1</strain>
    </source>
</reference>
<feature type="domain" description="Response regulatory" evidence="7">
    <location>
        <begin position="5"/>
        <end position="121"/>
    </location>
</feature>
<dbReference type="GO" id="GO:0032993">
    <property type="term" value="C:protein-DNA complex"/>
    <property type="evidence" value="ECO:0007669"/>
    <property type="project" value="TreeGrafter"/>
</dbReference>
<organism evidence="8 9">
    <name type="scientific">Alkalilimnicola ehrlichii (strain ATCC BAA-1101 / DSM 17681 / MLHE-1)</name>
    <dbReference type="NCBI Taxonomy" id="187272"/>
    <lineage>
        <taxon>Bacteria</taxon>
        <taxon>Pseudomonadati</taxon>
        <taxon>Pseudomonadota</taxon>
        <taxon>Gammaproteobacteria</taxon>
        <taxon>Chromatiales</taxon>
        <taxon>Ectothiorhodospiraceae</taxon>
        <taxon>Alkalilimnicola</taxon>
    </lineage>
</organism>
<evidence type="ECO:0000256" key="5">
    <source>
        <dbReference type="ARBA" id="ARBA00023163"/>
    </source>
</evidence>
<dbReference type="GO" id="GO:0000156">
    <property type="term" value="F:phosphorelay response regulator activity"/>
    <property type="evidence" value="ECO:0007669"/>
    <property type="project" value="TreeGrafter"/>
</dbReference>
<dbReference type="InterPro" id="IPR039420">
    <property type="entry name" value="WalR-like"/>
</dbReference>
<dbReference type="GO" id="GO:0006355">
    <property type="term" value="P:regulation of DNA-templated transcription"/>
    <property type="evidence" value="ECO:0007669"/>
    <property type="project" value="TreeGrafter"/>
</dbReference>
<sequence length="129" mass="14107">MIQPNVLLVDDDALVHEELTEALEDAGYNVWHANNGQGAIQTLCEDLSIRIVILDLRMPIQDGFFVLNTLRRDFGDYHGIIIITGHGTKEAALEGIRKGVTDFLEKPVSPDDVIAAVEAIQAADALKSL</sequence>
<feature type="modified residue" description="4-aspartylphosphate" evidence="6">
    <location>
        <position position="55"/>
    </location>
</feature>
<dbReference type="Proteomes" id="UP000001962">
    <property type="component" value="Chromosome"/>
</dbReference>
<keyword evidence="3" id="KW-0805">Transcription regulation</keyword>
<evidence type="ECO:0000256" key="3">
    <source>
        <dbReference type="ARBA" id="ARBA00023015"/>
    </source>
</evidence>
<evidence type="ECO:0000259" key="7">
    <source>
        <dbReference type="PROSITE" id="PS50110"/>
    </source>
</evidence>
<dbReference type="InterPro" id="IPR011006">
    <property type="entry name" value="CheY-like_superfamily"/>
</dbReference>
<dbReference type="eggNOG" id="COG0745">
    <property type="taxonomic scope" value="Bacteria"/>
</dbReference>
<dbReference type="AlphaFoldDB" id="Q0A6P2"/>
<name>Q0A6P2_ALKEH</name>
<evidence type="ECO:0000256" key="6">
    <source>
        <dbReference type="PROSITE-ProRule" id="PRU00169"/>
    </source>
</evidence>
<evidence type="ECO:0000313" key="8">
    <source>
        <dbReference type="EMBL" id="ABI57495.1"/>
    </source>
</evidence>
<dbReference type="RefSeq" id="WP_011629889.1">
    <property type="nucleotide sequence ID" value="NC_008340.1"/>
</dbReference>
<dbReference type="InterPro" id="IPR001789">
    <property type="entry name" value="Sig_transdc_resp-reg_receiver"/>
</dbReference>
<keyword evidence="9" id="KW-1185">Reference proteome</keyword>
<dbReference type="SUPFAM" id="SSF52172">
    <property type="entry name" value="CheY-like"/>
    <property type="match status" value="1"/>
</dbReference>
<dbReference type="SMART" id="SM00448">
    <property type="entry name" value="REC"/>
    <property type="match status" value="1"/>
</dbReference>
<dbReference type="KEGG" id="aeh:Mlg_2153"/>
<keyword evidence="1 6" id="KW-0597">Phosphoprotein</keyword>
<dbReference type="GO" id="GO:0005829">
    <property type="term" value="C:cytosol"/>
    <property type="evidence" value="ECO:0007669"/>
    <property type="project" value="TreeGrafter"/>
</dbReference>
<dbReference type="GO" id="GO:0000976">
    <property type="term" value="F:transcription cis-regulatory region binding"/>
    <property type="evidence" value="ECO:0007669"/>
    <property type="project" value="TreeGrafter"/>
</dbReference>
<keyword evidence="4" id="KW-0238">DNA-binding</keyword>
<dbReference type="HOGENOM" id="CLU_000445_69_8_6"/>
<dbReference type="OrthoDB" id="281471at2"/>
<dbReference type="EMBL" id="CP000453">
    <property type="protein sequence ID" value="ABI57495.1"/>
    <property type="molecule type" value="Genomic_DNA"/>
</dbReference>
<protein>
    <submittedName>
        <fullName evidence="8">Response regulator receiver protein</fullName>
    </submittedName>
</protein>
<keyword evidence="5" id="KW-0804">Transcription</keyword>
<evidence type="ECO:0000256" key="4">
    <source>
        <dbReference type="ARBA" id="ARBA00023125"/>
    </source>
</evidence>
<evidence type="ECO:0000256" key="2">
    <source>
        <dbReference type="ARBA" id="ARBA00023012"/>
    </source>
</evidence>